<evidence type="ECO:0000256" key="1">
    <source>
        <dbReference type="SAM" id="Phobius"/>
    </source>
</evidence>
<name>A0AA87PZ59_RHIRH</name>
<dbReference type="Proteomes" id="UP000026941">
    <property type="component" value="Unassembled WGS sequence"/>
</dbReference>
<gene>
    <name evidence="2" type="ORF">RRH01S_04_00460</name>
</gene>
<keyword evidence="1" id="KW-0812">Transmembrane</keyword>
<keyword evidence="1" id="KW-0472">Membrane</keyword>
<proteinExistence type="predicted"/>
<keyword evidence="1" id="KW-1133">Transmembrane helix</keyword>
<reference evidence="2 3" key="1">
    <citation type="submission" date="2014-05" db="EMBL/GenBank/DDBJ databases">
        <title>Whole genome shotgun sequence of Rhizobium rhizogenes NBRC 13257.</title>
        <authorList>
            <person name="Katano-Makiyama Y."/>
            <person name="Hosoyama A."/>
            <person name="Hashimoto M."/>
            <person name="Hosoyama Y."/>
            <person name="Noguchi M."/>
            <person name="Tsuchikane K."/>
            <person name="Kimura A."/>
            <person name="Ohji S."/>
            <person name="Ichikawa N."/>
            <person name="Yamazoe A."/>
            <person name="Fujita N."/>
        </authorList>
    </citation>
    <scope>NUCLEOTIDE SEQUENCE [LARGE SCALE GENOMIC DNA]</scope>
    <source>
        <strain evidence="2 3">NBRC 13257</strain>
    </source>
</reference>
<organism evidence="2 3">
    <name type="scientific">Rhizobium rhizogenes NBRC 13257</name>
    <dbReference type="NCBI Taxonomy" id="1220581"/>
    <lineage>
        <taxon>Bacteria</taxon>
        <taxon>Pseudomonadati</taxon>
        <taxon>Pseudomonadota</taxon>
        <taxon>Alphaproteobacteria</taxon>
        <taxon>Hyphomicrobiales</taxon>
        <taxon>Rhizobiaceae</taxon>
        <taxon>Rhizobium/Agrobacterium group</taxon>
        <taxon>Rhizobium</taxon>
    </lineage>
</organism>
<protein>
    <submittedName>
        <fullName evidence="2">Uncharacterized protein</fullName>
    </submittedName>
</protein>
<comment type="caution">
    <text evidence="2">The sequence shown here is derived from an EMBL/GenBank/DDBJ whole genome shotgun (WGS) entry which is preliminary data.</text>
</comment>
<evidence type="ECO:0000313" key="3">
    <source>
        <dbReference type="Proteomes" id="UP000026941"/>
    </source>
</evidence>
<sequence length="57" mass="6393">MIAIIAGTAALALVGTSFVVLIYASRVRDREMRRMVFKPVILEFKPRQQRSGNSGRN</sequence>
<dbReference type="GeneID" id="86850211"/>
<feature type="transmembrane region" description="Helical" evidence="1">
    <location>
        <begin position="6"/>
        <end position="25"/>
    </location>
</feature>
<dbReference type="EMBL" id="BAYX01000004">
    <property type="protein sequence ID" value="GAJ92493.1"/>
    <property type="molecule type" value="Genomic_DNA"/>
</dbReference>
<dbReference type="AlphaFoldDB" id="A0AA87PZ59"/>
<accession>A0AA87PZ59</accession>
<evidence type="ECO:0000313" key="2">
    <source>
        <dbReference type="EMBL" id="GAJ92493.1"/>
    </source>
</evidence>
<dbReference type="RefSeq" id="WP_007692298.1">
    <property type="nucleotide sequence ID" value="NZ_BAYX01000004.1"/>
</dbReference>